<dbReference type="EMBL" id="JAJTJA010000006">
    <property type="protein sequence ID" value="KAH8697123.1"/>
    <property type="molecule type" value="Genomic_DNA"/>
</dbReference>
<dbReference type="SUPFAM" id="SSF50129">
    <property type="entry name" value="GroES-like"/>
    <property type="match status" value="1"/>
</dbReference>
<keyword evidence="4" id="KW-1185">Reference proteome</keyword>
<dbReference type="Pfam" id="PF13602">
    <property type="entry name" value="ADH_zinc_N_2"/>
    <property type="match status" value="1"/>
</dbReference>
<dbReference type="PANTHER" id="PTHR43482">
    <property type="entry name" value="PROTEIN AST1-RELATED"/>
    <property type="match status" value="1"/>
</dbReference>
<protein>
    <submittedName>
        <fullName evidence="3">Zinc-binding oxidoreductase</fullName>
    </submittedName>
</protein>
<dbReference type="Gene3D" id="3.40.50.720">
    <property type="entry name" value="NAD(P)-binding Rossmann-like Domain"/>
    <property type="match status" value="2"/>
</dbReference>
<dbReference type="PANTHER" id="PTHR43482:SF1">
    <property type="entry name" value="PROTEIN AST1-RELATED"/>
    <property type="match status" value="1"/>
</dbReference>
<evidence type="ECO:0000259" key="2">
    <source>
        <dbReference type="SMART" id="SM00829"/>
    </source>
</evidence>
<dbReference type="SMART" id="SM00829">
    <property type="entry name" value="PKS_ER"/>
    <property type="match status" value="1"/>
</dbReference>
<evidence type="ECO:0000313" key="4">
    <source>
        <dbReference type="Proteomes" id="UP001201262"/>
    </source>
</evidence>
<dbReference type="Proteomes" id="UP001201262">
    <property type="component" value="Unassembled WGS sequence"/>
</dbReference>
<feature type="compositionally biased region" description="Polar residues" evidence="1">
    <location>
        <begin position="1"/>
        <end position="17"/>
    </location>
</feature>
<dbReference type="GeneID" id="70239869"/>
<dbReference type="CDD" id="cd05289">
    <property type="entry name" value="MDR_like_2"/>
    <property type="match status" value="1"/>
</dbReference>
<name>A0AAD4KQZ4_9EURO</name>
<dbReference type="GO" id="GO:0016491">
    <property type="term" value="F:oxidoreductase activity"/>
    <property type="evidence" value="ECO:0007669"/>
    <property type="project" value="InterPro"/>
</dbReference>
<dbReference type="InterPro" id="IPR036291">
    <property type="entry name" value="NAD(P)-bd_dom_sf"/>
</dbReference>
<feature type="domain" description="Enoyl reductase (ER)" evidence="2">
    <location>
        <begin position="34"/>
        <end position="396"/>
    </location>
</feature>
<organism evidence="3 4">
    <name type="scientific">Talaromyces proteolyticus</name>
    <dbReference type="NCBI Taxonomy" id="1131652"/>
    <lineage>
        <taxon>Eukaryota</taxon>
        <taxon>Fungi</taxon>
        <taxon>Dikarya</taxon>
        <taxon>Ascomycota</taxon>
        <taxon>Pezizomycotina</taxon>
        <taxon>Eurotiomycetes</taxon>
        <taxon>Eurotiomycetidae</taxon>
        <taxon>Eurotiales</taxon>
        <taxon>Trichocomaceae</taxon>
        <taxon>Talaromyces</taxon>
        <taxon>Talaromyces sect. Bacilispori</taxon>
    </lineage>
</organism>
<reference evidence="3" key="1">
    <citation type="submission" date="2021-12" db="EMBL/GenBank/DDBJ databases">
        <title>Convergent genome expansion in fungi linked to evolution of root-endophyte symbiosis.</title>
        <authorList>
            <consortium name="DOE Joint Genome Institute"/>
            <person name="Ke Y.-H."/>
            <person name="Bonito G."/>
            <person name="Liao H.-L."/>
            <person name="Looney B."/>
            <person name="Rojas-Flechas A."/>
            <person name="Nash J."/>
            <person name="Hameed K."/>
            <person name="Schadt C."/>
            <person name="Martin F."/>
            <person name="Crous P.W."/>
            <person name="Miettinen O."/>
            <person name="Magnuson J.K."/>
            <person name="Labbe J."/>
            <person name="Jacobson D."/>
            <person name="Doktycz M.J."/>
            <person name="Veneault-Fourrey C."/>
            <person name="Kuo A."/>
            <person name="Mondo S."/>
            <person name="Calhoun S."/>
            <person name="Riley R."/>
            <person name="Ohm R."/>
            <person name="LaButti K."/>
            <person name="Andreopoulos B."/>
            <person name="Pangilinan J."/>
            <person name="Nolan M."/>
            <person name="Tritt A."/>
            <person name="Clum A."/>
            <person name="Lipzen A."/>
            <person name="Daum C."/>
            <person name="Barry K."/>
            <person name="Grigoriev I.V."/>
            <person name="Vilgalys R."/>
        </authorList>
    </citation>
    <scope>NUCLEOTIDE SEQUENCE</scope>
    <source>
        <strain evidence="3">PMI_201</strain>
    </source>
</reference>
<feature type="region of interest" description="Disordered" evidence="1">
    <location>
        <begin position="1"/>
        <end position="24"/>
    </location>
</feature>
<dbReference type="InterPro" id="IPR052585">
    <property type="entry name" value="Lipid_raft_assoc_Zn_ADH"/>
</dbReference>
<proteinExistence type="predicted"/>
<sequence>MTSNTLSEQKRVPQTMQALHLPPGPYNKEHMPMSSSSLIYRVDAPVPIPSARQYLIKVQAATVLAGEVQAQLLRASSSSNSSNGSINLHGHIPGREFSGKIISTPQQDYAKSTGPAYKVNDQVFGLLDTEQNGNGAAADYVLATENELAWKPQNVSAAEAATIPLPALTAWQGLFSYATLDPDDGPCNRPADGPLRVLVTNAAGSEVGRQAMRLLQSRALFPDHKSHVMGGGDEKEKPVWICATGARDDHGYLCGELGADAVTSGTDIAAAFRENGWDPVDIVFDCIAAGGASLRQVHSPVVVKDHGHVITPYRCPSAHPEKPAEREEKAEIRTRNLTSKVINVKPDVKQLAKIAELVEKGVLKPAGFLQVEDLLHGREALIQAEQISGSQGQVVLRVDPAMD</sequence>
<comment type="caution">
    <text evidence="3">The sequence shown here is derived from an EMBL/GenBank/DDBJ whole genome shotgun (WGS) entry which is preliminary data.</text>
</comment>
<accession>A0AAD4KQZ4</accession>
<evidence type="ECO:0000256" key="1">
    <source>
        <dbReference type="SAM" id="MobiDB-lite"/>
    </source>
</evidence>
<dbReference type="SUPFAM" id="SSF51735">
    <property type="entry name" value="NAD(P)-binding Rossmann-fold domains"/>
    <property type="match status" value="1"/>
</dbReference>
<dbReference type="RefSeq" id="XP_046071824.1">
    <property type="nucleotide sequence ID" value="XM_046209582.1"/>
</dbReference>
<dbReference type="InterPro" id="IPR011032">
    <property type="entry name" value="GroES-like_sf"/>
</dbReference>
<dbReference type="AlphaFoldDB" id="A0AAD4KQZ4"/>
<dbReference type="InterPro" id="IPR020843">
    <property type="entry name" value="ER"/>
</dbReference>
<dbReference type="Gene3D" id="3.90.180.10">
    <property type="entry name" value="Medium-chain alcohol dehydrogenases, catalytic domain"/>
    <property type="match status" value="1"/>
</dbReference>
<gene>
    <name evidence="3" type="ORF">BGW36DRAFT_161207</name>
</gene>
<evidence type="ECO:0000313" key="3">
    <source>
        <dbReference type="EMBL" id="KAH8697123.1"/>
    </source>
</evidence>